<accession>A0A183F318</accession>
<feature type="compositionally biased region" description="Acidic residues" evidence="1">
    <location>
        <begin position="16"/>
        <end position="29"/>
    </location>
</feature>
<name>A0A183F318_HELPZ</name>
<organism evidence="3 4">
    <name type="scientific">Heligmosomoides polygyrus</name>
    <name type="common">Parasitic roundworm</name>
    <dbReference type="NCBI Taxonomy" id="6339"/>
    <lineage>
        <taxon>Eukaryota</taxon>
        <taxon>Metazoa</taxon>
        <taxon>Ecdysozoa</taxon>
        <taxon>Nematoda</taxon>
        <taxon>Chromadorea</taxon>
        <taxon>Rhabditida</taxon>
        <taxon>Rhabditina</taxon>
        <taxon>Rhabditomorpha</taxon>
        <taxon>Strongyloidea</taxon>
        <taxon>Heligmosomidae</taxon>
        <taxon>Heligmosomoides</taxon>
    </lineage>
</organism>
<protein>
    <submittedName>
        <fullName evidence="4">Protein FAR1-RELATED SEQUENCE</fullName>
    </submittedName>
</protein>
<evidence type="ECO:0000256" key="1">
    <source>
        <dbReference type="SAM" id="MobiDB-lite"/>
    </source>
</evidence>
<reference evidence="4" key="2">
    <citation type="submission" date="2019-09" db="UniProtKB">
        <authorList>
            <consortium name="WormBaseParasite"/>
        </authorList>
    </citation>
    <scope>IDENTIFICATION</scope>
</reference>
<evidence type="ECO:0000313" key="3">
    <source>
        <dbReference type="Proteomes" id="UP000050761"/>
    </source>
</evidence>
<reference evidence="2 3" key="1">
    <citation type="submission" date="2018-11" db="EMBL/GenBank/DDBJ databases">
        <authorList>
            <consortium name="Pathogen Informatics"/>
        </authorList>
    </citation>
    <scope>NUCLEOTIDE SEQUENCE [LARGE SCALE GENOMIC DNA]</scope>
</reference>
<feature type="region of interest" description="Disordered" evidence="1">
    <location>
        <begin position="1"/>
        <end position="51"/>
    </location>
</feature>
<sequence length="185" mass="21332">MSSNESYSAAPKNEMVVDEEAKEPIEDDLQCERDGDGDAEEPMENPLIVHEKQIEMKLDQILDKLDSVERREVLCVERKAEKRAHKHEDQSEKKDAKKTKVKEVLDEIQGKIKQLETKQVNQTNAENLSTSGKETATYRGPKKLYIFCNDQHWASNCTSFKMLSARRERAQKLGKCERCLYDPNT</sequence>
<accession>A0A3P7UDX7</accession>
<keyword evidence="3" id="KW-1185">Reference proteome</keyword>
<feature type="compositionally biased region" description="Basic and acidic residues" evidence="1">
    <location>
        <begin position="79"/>
        <end position="95"/>
    </location>
</feature>
<gene>
    <name evidence="2" type="ORF">HPBE_LOCUS561</name>
</gene>
<dbReference type="Proteomes" id="UP000050761">
    <property type="component" value="Unassembled WGS sequence"/>
</dbReference>
<evidence type="ECO:0000313" key="4">
    <source>
        <dbReference type="WBParaSite" id="HPBE_0000056001-mRNA-1"/>
    </source>
</evidence>
<dbReference type="AlphaFoldDB" id="A0A183F318"/>
<dbReference type="OrthoDB" id="6627704at2759"/>
<feature type="region of interest" description="Disordered" evidence="1">
    <location>
        <begin position="79"/>
        <end position="102"/>
    </location>
</feature>
<evidence type="ECO:0000313" key="2">
    <source>
        <dbReference type="EMBL" id="VDO18943.1"/>
    </source>
</evidence>
<proteinExistence type="predicted"/>
<dbReference type="EMBL" id="UZAH01000419">
    <property type="protein sequence ID" value="VDO18943.1"/>
    <property type="molecule type" value="Genomic_DNA"/>
</dbReference>
<dbReference type="WBParaSite" id="HPBE_0000056001-mRNA-1">
    <property type="protein sequence ID" value="HPBE_0000056001-mRNA-1"/>
    <property type="gene ID" value="HPBE_0000056001"/>
</dbReference>